<protein>
    <submittedName>
        <fullName evidence="1">Uncharacterized protein</fullName>
    </submittedName>
</protein>
<dbReference type="Proteomes" id="UP000765802">
    <property type="component" value="Unassembled WGS sequence"/>
</dbReference>
<dbReference type="EMBL" id="MBUA01000023">
    <property type="protein sequence ID" value="MBC6491604.1"/>
    <property type="molecule type" value="Genomic_DNA"/>
</dbReference>
<name>A0ABR7MAS5_9BACT</name>
<evidence type="ECO:0000313" key="1">
    <source>
        <dbReference type="EMBL" id="MBC6491604.1"/>
    </source>
</evidence>
<evidence type="ECO:0000313" key="2">
    <source>
        <dbReference type="Proteomes" id="UP000765802"/>
    </source>
</evidence>
<sequence>MSAVNNTNSQTTVYRDVISRDVYLMVNLLSQPGAGQQYQLWVIADLASRCLCHYPGKNRRKPMPYPYRYVYYGKSLIT</sequence>
<gene>
    <name evidence="1" type="ORF">BC349_11130</name>
</gene>
<comment type="caution">
    <text evidence="1">The sequence shown here is derived from an EMBL/GenBank/DDBJ whole genome shotgun (WGS) entry which is preliminary data.</text>
</comment>
<organism evidence="1 2">
    <name type="scientific">Flavihumibacter stibioxidans</name>
    <dbReference type="NCBI Taxonomy" id="1834163"/>
    <lineage>
        <taxon>Bacteria</taxon>
        <taxon>Pseudomonadati</taxon>
        <taxon>Bacteroidota</taxon>
        <taxon>Chitinophagia</taxon>
        <taxon>Chitinophagales</taxon>
        <taxon>Chitinophagaceae</taxon>
        <taxon>Flavihumibacter</taxon>
    </lineage>
</organism>
<keyword evidence="2" id="KW-1185">Reference proteome</keyword>
<proteinExistence type="predicted"/>
<accession>A0ABR7MAS5</accession>
<reference evidence="1 2" key="1">
    <citation type="submission" date="2016-07" db="EMBL/GenBank/DDBJ databases">
        <title>Genome analysis of Flavihumibacter stibioxidans YS-17.</title>
        <authorList>
            <person name="Shi K."/>
            <person name="Han Y."/>
            <person name="Wang G."/>
        </authorList>
    </citation>
    <scope>NUCLEOTIDE SEQUENCE [LARGE SCALE GENOMIC DNA]</scope>
    <source>
        <strain evidence="1 2">YS-17</strain>
    </source>
</reference>